<accession>A0AA88HRK7</accession>
<dbReference type="GO" id="GO:0046872">
    <property type="term" value="F:metal ion binding"/>
    <property type="evidence" value="ECO:0007669"/>
    <property type="project" value="UniProtKB-KW"/>
</dbReference>
<feature type="non-terminal residue" evidence="10">
    <location>
        <position position="1"/>
    </location>
</feature>
<evidence type="ECO:0000256" key="3">
    <source>
        <dbReference type="ARBA" id="ARBA00022670"/>
    </source>
</evidence>
<dbReference type="Proteomes" id="UP001187531">
    <property type="component" value="Unassembled WGS sequence"/>
</dbReference>
<dbReference type="SUPFAM" id="SSF55486">
    <property type="entry name" value="Metalloproteases ('zincins'), catalytic domain"/>
    <property type="match status" value="2"/>
</dbReference>
<keyword evidence="7" id="KW-0482">Metalloprotease</keyword>
<keyword evidence="5" id="KW-0378">Hydrolase</keyword>
<dbReference type="GO" id="GO:0016485">
    <property type="term" value="P:protein processing"/>
    <property type="evidence" value="ECO:0007669"/>
    <property type="project" value="TreeGrafter"/>
</dbReference>
<feature type="domain" description="Peptidase M13 N-terminal" evidence="9">
    <location>
        <begin position="73"/>
        <end position="215"/>
    </location>
</feature>
<evidence type="ECO:0000313" key="11">
    <source>
        <dbReference type="Proteomes" id="UP001187531"/>
    </source>
</evidence>
<dbReference type="GO" id="GO:0004222">
    <property type="term" value="F:metalloendopeptidase activity"/>
    <property type="evidence" value="ECO:0007669"/>
    <property type="project" value="InterPro"/>
</dbReference>
<dbReference type="AlphaFoldDB" id="A0AA88HRK7"/>
<dbReference type="InterPro" id="IPR008753">
    <property type="entry name" value="Peptidase_M13_N"/>
</dbReference>
<dbReference type="PRINTS" id="PR00786">
    <property type="entry name" value="NEPRILYSIN"/>
</dbReference>
<dbReference type="PANTHER" id="PTHR11733">
    <property type="entry name" value="ZINC METALLOPROTEASE FAMILY M13 NEPRILYSIN-RELATED"/>
    <property type="match status" value="1"/>
</dbReference>
<proteinExistence type="inferred from homology"/>
<feature type="domain" description="Peptidase M13 N-terminal" evidence="9">
    <location>
        <begin position="320"/>
        <end position="580"/>
    </location>
</feature>
<dbReference type="Pfam" id="PF05649">
    <property type="entry name" value="Peptidase_M13_N"/>
    <property type="match status" value="2"/>
</dbReference>
<dbReference type="Gene3D" id="3.40.390.10">
    <property type="entry name" value="Collagenase (Catalytic Domain)"/>
    <property type="match status" value="2"/>
</dbReference>
<evidence type="ECO:0000256" key="6">
    <source>
        <dbReference type="ARBA" id="ARBA00022833"/>
    </source>
</evidence>
<evidence type="ECO:0000256" key="2">
    <source>
        <dbReference type="ARBA" id="ARBA00007357"/>
    </source>
</evidence>
<name>A0AA88HRK7_ARTSF</name>
<evidence type="ECO:0000256" key="7">
    <source>
        <dbReference type="ARBA" id="ARBA00023049"/>
    </source>
</evidence>
<dbReference type="InterPro" id="IPR024079">
    <property type="entry name" value="MetalloPept_cat_dom_sf"/>
</dbReference>
<dbReference type="InterPro" id="IPR018497">
    <property type="entry name" value="Peptidase_M13_C"/>
</dbReference>
<dbReference type="GO" id="GO:0005886">
    <property type="term" value="C:plasma membrane"/>
    <property type="evidence" value="ECO:0007669"/>
    <property type="project" value="TreeGrafter"/>
</dbReference>
<organism evidence="10 11">
    <name type="scientific">Artemia franciscana</name>
    <name type="common">Brine shrimp</name>
    <name type="synonym">Artemia sanfranciscana</name>
    <dbReference type="NCBI Taxonomy" id="6661"/>
    <lineage>
        <taxon>Eukaryota</taxon>
        <taxon>Metazoa</taxon>
        <taxon>Ecdysozoa</taxon>
        <taxon>Arthropoda</taxon>
        <taxon>Crustacea</taxon>
        <taxon>Branchiopoda</taxon>
        <taxon>Anostraca</taxon>
        <taxon>Artemiidae</taxon>
        <taxon>Artemia</taxon>
    </lineage>
</organism>
<keyword evidence="3" id="KW-0645">Protease</keyword>
<reference evidence="10" key="1">
    <citation type="submission" date="2023-07" db="EMBL/GenBank/DDBJ databases">
        <title>Chromosome-level genome assembly of Artemia franciscana.</title>
        <authorList>
            <person name="Jo E."/>
        </authorList>
    </citation>
    <scope>NUCLEOTIDE SEQUENCE</scope>
    <source>
        <tissue evidence="10">Whole body</tissue>
    </source>
</reference>
<dbReference type="PANTHER" id="PTHR11733:SF167">
    <property type="entry name" value="FI17812P1-RELATED"/>
    <property type="match status" value="1"/>
</dbReference>
<keyword evidence="11" id="KW-1185">Reference proteome</keyword>
<gene>
    <name evidence="10" type="ORF">QYM36_013373</name>
</gene>
<dbReference type="InterPro" id="IPR000718">
    <property type="entry name" value="Peptidase_M13"/>
</dbReference>
<comment type="cofactor">
    <cofactor evidence="1">
        <name>Zn(2+)</name>
        <dbReference type="ChEBI" id="CHEBI:29105"/>
    </cofactor>
</comment>
<dbReference type="PROSITE" id="PS51885">
    <property type="entry name" value="NEPRILYSIN"/>
    <property type="match status" value="1"/>
</dbReference>
<dbReference type="Pfam" id="PF01431">
    <property type="entry name" value="Peptidase_M13"/>
    <property type="match status" value="1"/>
</dbReference>
<dbReference type="EMBL" id="JAVRJZ010000017">
    <property type="protein sequence ID" value="KAK2709672.1"/>
    <property type="molecule type" value="Genomic_DNA"/>
</dbReference>
<evidence type="ECO:0000313" key="10">
    <source>
        <dbReference type="EMBL" id="KAK2709672.1"/>
    </source>
</evidence>
<sequence>GLTVCTSPTDFRQSKDVKAISVHPINSFFYFGKLGFLPNEYDNQHHPRSYCTTPACMRASARMLTFIDLASDPCEDFYQFTCGSFLKSAQIPIDKHQMSAIVEMQDDVLILLKNVLQEPIVEGELEAVKKSKLFYKSCMHGDYIDEMVNFEEGALPLLKILSDSESVTGIPKIGQWPILIGELWDESTALPLHDLVGNLLSLGTPTLFELLIGNQGNGSFLHLYKVEPPLFKEWYEDLWPTLDSQPSFNNPFLDILTDIQHLDVNGTGVFDSNGMYDYIIPGYVDYPEVILKRKKKEVEPYSFAASNFHPKARKSDSDQTDRAKNRKNMKAYKHLIEETLLFLSKGRRDLLGDVEELLLFEAHLAKLHHDFCPDSEFEHIDLGDSDSGQDDAEVNSTVKDLVLMLPTFEWELFITNLLKNSSSQSRLKLKDNILEIPVSLQCKEYFIAVFELISRTQKRTVYNYLIWRFIYNHLQSLGPRLRELWSSFKLMSVYLKDDSFHLARWKHCTARTNEFFGSVMAHMLLKHDRRYEMKNQVTHLIHEIRRSFESFLWEQDWIEPEMKEKLIEKVVLMGNEVAYPEKIFNITALEEDYSKVYIEEENFFFNVLRLHTRFASSNIFKMDVTPARKRDWEIVPFTVDAYHIPASNEVILPIGILREPFFHLDYPSFLTYPSLGVVIGHETIHGFDEHGRRFDGYGNHSSWWSESMMEPFREKVSCFVKQYSQFNIEDTGFKNDGNVTVGENLCDNGGLALAYRAYDLHRLQEPQLKLPGLSNFSDDQLFFIKFGQ</sequence>
<evidence type="ECO:0000256" key="4">
    <source>
        <dbReference type="ARBA" id="ARBA00022723"/>
    </source>
</evidence>
<keyword evidence="4" id="KW-0479">Metal-binding</keyword>
<evidence type="ECO:0000259" key="9">
    <source>
        <dbReference type="Pfam" id="PF05649"/>
    </source>
</evidence>
<evidence type="ECO:0000256" key="1">
    <source>
        <dbReference type="ARBA" id="ARBA00001947"/>
    </source>
</evidence>
<protein>
    <submittedName>
        <fullName evidence="10">Uncharacterized protein</fullName>
    </submittedName>
</protein>
<comment type="similarity">
    <text evidence="2">Belongs to the peptidase M13 family.</text>
</comment>
<feature type="domain" description="Peptidase M13 C-terminal" evidence="8">
    <location>
        <begin position="641"/>
        <end position="788"/>
    </location>
</feature>
<dbReference type="CDD" id="cd08662">
    <property type="entry name" value="M13"/>
    <property type="match status" value="1"/>
</dbReference>
<keyword evidence="6" id="KW-0862">Zinc</keyword>
<evidence type="ECO:0000256" key="5">
    <source>
        <dbReference type="ARBA" id="ARBA00022801"/>
    </source>
</evidence>
<comment type="caution">
    <text evidence="10">The sequence shown here is derived from an EMBL/GenBank/DDBJ whole genome shotgun (WGS) entry which is preliminary data.</text>
</comment>
<evidence type="ECO:0000259" key="8">
    <source>
        <dbReference type="Pfam" id="PF01431"/>
    </source>
</evidence>
<feature type="non-terminal residue" evidence="10">
    <location>
        <position position="788"/>
    </location>
</feature>